<accession>A0A0G4P6M3</accession>
<organism evidence="1 2">
    <name type="scientific">Penicillium camemberti (strain FM 013)</name>
    <dbReference type="NCBI Taxonomy" id="1429867"/>
    <lineage>
        <taxon>Eukaryota</taxon>
        <taxon>Fungi</taxon>
        <taxon>Dikarya</taxon>
        <taxon>Ascomycota</taxon>
        <taxon>Pezizomycotina</taxon>
        <taxon>Eurotiomycetes</taxon>
        <taxon>Eurotiomycetidae</taxon>
        <taxon>Eurotiales</taxon>
        <taxon>Aspergillaceae</taxon>
        <taxon>Penicillium</taxon>
    </lineage>
</organism>
<evidence type="ECO:0000313" key="2">
    <source>
        <dbReference type="Proteomes" id="UP000053732"/>
    </source>
</evidence>
<dbReference type="EMBL" id="HG793139">
    <property type="protein sequence ID" value="CRL21977.1"/>
    <property type="molecule type" value="Genomic_DNA"/>
</dbReference>
<name>A0A0G4P6M3_PENC3</name>
<protein>
    <submittedName>
        <fullName evidence="1">Str. FM013</fullName>
    </submittedName>
</protein>
<dbReference type="Proteomes" id="UP000053732">
    <property type="component" value="Unassembled WGS sequence"/>
</dbReference>
<sequence length="54" mass="6083">MVAFVYIHWLGTSLEVRPGHDNNIEQVMRCLECTWEAQGGGDPLQELNVVVILT</sequence>
<reference evidence="1 2" key="1">
    <citation type="journal article" date="2014" name="Nat. Commun.">
        <title>Multiple recent horizontal transfers of a large genomic region in cheese making fungi.</title>
        <authorList>
            <person name="Cheeseman K."/>
            <person name="Ropars J."/>
            <person name="Renault P."/>
            <person name="Dupont J."/>
            <person name="Gouzy J."/>
            <person name="Branca A."/>
            <person name="Abraham A.L."/>
            <person name="Ceppi M."/>
            <person name="Conseiller E."/>
            <person name="Debuchy R."/>
            <person name="Malagnac F."/>
            <person name="Goarin A."/>
            <person name="Silar P."/>
            <person name="Lacoste S."/>
            <person name="Sallet E."/>
            <person name="Bensimon A."/>
            <person name="Giraud T."/>
            <person name="Brygoo Y."/>
        </authorList>
    </citation>
    <scope>NUCLEOTIDE SEQUENCE [LARGE SCALE GENOMIC DNA]</scope>
    <source>
        <strain evidence="2">FM 013</strain>
    </source>
</reference>
<evidence type="ECO:0000313" key="1">
    <source>
        <dbReference type="EMBL" id="CRL21977.1"/>
    </source>
</evidence>
<gene>
    <name evidence="1" type="ORF">PCAMFM013_S006g000517</name>
</gene>
<dbReference type="AlphaFoldDB" id="A0A0G4P6M3"/>
<proteinExistence type="predicted"/>
<keyword evidence="2" id="KW-1185">Reference proteome</keyword>